<protein>
    <submittedName>
        <fullName evidence="2">Helix-turn-helix transcriptional regulator</fullName>
    </submittedName>
</protein>
<evidence type="ECO:0000313" key="2">
    <source>
        <dbReference type="EMBL" id="MCG4749286.1"/>
    </source>
</evidence>
<feature type="domain" description="HTH cro/C1-type" evidence="1">
    <location>
        <begin position="9"/>
        <end position="61"/>
    </location>
</feature>
<dbReference type="RefSeq" id="WP_238053942.1">
    <property type="nucleotide sequence ID" value="NZ_JAKNGE010000058.1"/>
</dbReference>
<dbReference type="InterPro" id="IPR001387">
    <property type="entry name" value="Cro/C1-type_HTH"/>
</dbReference>
<dbReference type="Proteomes" id="UP001299608">
    <property type="component" value="Unassembled WGS sequence"/>
</dbReference>
<reference evidence="2" key="1">
    <citation type="submission" date="2022-01" db="EMBL/GenBank/DDBJ databases">
        <title>Collection of gut derived symbiotic bacterial strains cultured from healthy donors.</title>
        <authorList>
            <person name="Lin H."/>
            <person name="Kohout C."/>
            <person name="Waligurski E."/>
            <person name="Pamer E.G."/>
        </authorList>
    </citation>
    <scope>NUCLEOTIDE SEQUENCE</scope>
    <source>
        <strain evidence="2">DFI.6.55</strain>
    </source>
</reference>
<dbReference type="Pfam" id="PF13443">
    <property type="entry name" value="HTH_26"/>
    <property type="match status" value="1"/>
</dbReference>
<proteinExistence type="predicted"/>
<dbReference type="EMBL" id="JAKNGE010000058">
    <property type="protein sequence ID" value="MCG4749286.1"/>
    <property type="molecule type" value="Genomic_DNA"/>
</dbReference>
<dbReference type="AlphaFoldDB" id="A0AAW5BYU3"/>
<sequence>MKKLLYDNVKRLCDEHKISVSALERTLNFPRSSICKWNENEPGIRKVQKVADYFGVSIEKLLESYEEEEIDKNV</sequence>
<gene>
    <name evidence="2" type="ORF">L0N08_28165</name>
</gene>
<dbReference type="SMART" id="SM00530">
    <property type="entry name" value="HTH_XRE"/>
    <property type="match status" value="1"/>
</dbReference>
<dbReference type="Gene3D" id="1.10.260.40">
    <property type="entry name" value="lambda repressor-like DNA-binding domains"/>
    <property type="match status" value="1"/>
</dbReference>
<dbReference type="GO" id="GO:0003677">
    <property type="term" value="F:DNA binding"/>
    <property type="evidence" value="ECO:0007669"/>
    <property type="project" value="InterPro"/>
</dbReference>
<dbReference type="InterPro" id="IPR010982">
    <property type="entry name" value="Lambda_DNA-bd_dom_sf"/>
</dbReference>
<comment type="caution">
    <text evidence="2">The sequence shown here is derived from an EMBL/GenBank/DDBJ whole genome shotgun (WGS) entry which is preliminary data.</text>
</comment>
<dbReference type="SUPFAM" id="SSF47413">
    <property type="entry name" value="lambda repressor-like DNA-binding domains"/>
    <property type="match status" value="1"/>
</dbReference>
<organism evidence="2 3">
    <name type="scientific">Enterocloster aldenensis</name>
    <dbReference type="NCBI Taxonomy" id="358742"/>
    <lineage>
        <taxon>Bacteria</taxon>
        <taxon>Bacillati</taxon>
        <taxon>Bacillota</taxon>
        <taxon>Clostridia</taxon>
        <taxon>Lachnospirales</taxon>
        <taxon>Lachnospiraceae</taxon>
        <taxon>Enterocloster</taxon>
    </lineage>
</organism>
<dbReference type="PROSITE" id="PS50943">
    <property type="entry name" value="HTH_CROC1"/>
    <property type="match status" value="1"/>
</dbReference>
<evidence type="ECO:0000313" key="3">
    <source>
        <dbReference type="Proteomes" id="UP001299608"/>
    </source>
</evidence>
<evidence type="ECO:0000259" key="1">
    <source>
        <dbReference type="PROSITE" id="PS50943"/>
    </source>
</evidence>
<name>A0AAW5BYU3_9FIRM</name>
<accession>A0AAW5BYU3</accession>